<gene>
    <name evidence="3" type="ORF">EX30DRAFT_248457</name>
</gene>
<feature type="compositionally biased region" description="Polar residues" evidence="1">
    <location>
        <begin position="32"/>
        <end position="44"/>
    </location>
</feature>
<proteinExistence type="predicted"/>
<accession>A0A4S2MI54</accession>
<organism evidence="3 4">
    <name type="scientific">Ascodesmis nigricans</name>
    <dbReference type="NCBI Taxonomy" id="341454"/>
    <lineage>
        <taxon>Eukaryota</taxon>
        <taxon>Fungi</taxon>
        <taxon>Dikarya</taxon>
        <taxon>Ascomycota</taxon>
        <taxon>Pezizomycotina</taxon>
        <taxon>Pezizomycetes</taxon>
        <taxon>Pezizales</taxon>
        <taxon>Ascodesmidaceae</taxon>
        <taxon>Ascodesmis</taxon>
    </lineage>
</organism>
<feature type="region of interest" description="Disordered" evidence="1">
    <location>
        <begin position="23"/>
        <end position="52"/>
    </location>
</feature>
<dbReference type="EMBL" id="ML220180">
    <property type="protein sequence ID" value="TGZ76395.1"/>
    <property type="molecule type" value="Genomic_DNA"/>
</dbReference>
<dbReference type="Pfam" id="PF17100">
    <property type="entry name" value="NACHT_N"/>
    <property type="match status" value="1"/>
</dbReference>
<reference evidence="3 4" key="1">
    <citation type="submission" date="2019-04" db="EMBL/GenBank/DDBJ databases">
        <title>Comparative genomics and transcriptomics to analyze fruiting body development in filamentous ascomycetes.</title>
        <authorList>
            <consortium name="DOE Joint Genome Institute"/>
            <person name="Lutkenhaus R."/>
            <person name="Traeger S."/>
            <person name="Breuer J."/>
            <person name="Kuo A."/>
            <person name="Lipzen A."/>
            <person name="Pangilinan J."/>
            <person name="Dilworth D."/>
            <person name="Sandor L."/>
            <person name="Poggeler S."/>
            <person name="Barry K."/>
            <person name="Grigoriev I.V."/>
            <person name="Nowrousian M."/>
        </authorList>
    </citation>
    <scope>NUCLEOTIDE SEQUENCE [LARGE SCALE GENOMIC DNA]</scope>
    <source>
        <strain evidence="3 4">CBS 389.68</strain>
    </source>
</reference>
<sequence>MAKGGRRRDNIFSFFRNIHPRSAIRPRILAQEQDTGQSSTTSPRSDGDDTPAAIPTVTKIWEEAYNIVETKLSGQEKQWLKEAQLGSAPASPKRIAEEAQKKMKTRQLMPQDVRNKIERVLNALDNYAGIIDVGIQHSPEITALVWAGLRFILQIALNRFEVLNNLEEATRTITKNMADAQFYASVYVASLQMDLDSRETTDAFRTAMESALPEFYAAVLLFSVKAKSYFLPSGSGILPNLPRETRFTNSINWLSSS</sequence>
<dbReference type="InParanoid" id="A0A4S2MI54"/>
<evidence type="ECO:0000259" key="2">
    <source>
        <dbReference type="Pfam" id="PF17100"/>
    </source>
</evidence>
<dbReference type="InterPro" id="IPR031359">
    <property type="entry name" value="NACHT_N"/>
</dbReference>
<dbReference type="OrthoDB" id="5422733at2759"/>
<evidence type="ECO:0000313" key="3">
    <source>
        <dbReference type="EMBL" id="TGZ76395.1"/>
    </source>
</evidence>
<dbReference type="Proteomes" id="UP000298138">
    <property type="component" value="Unassembled WGS sequence"/>
</dbReference>
<protein>
    <recommendedName>
        <fullName evidence="2">NWD NACHT-NTPase N-terminal domain-containing protein</fullName>
    </recommendedName>
</protein>
<name>A0A4S2MI54_9PEZI</name>
<evidence type="ECO:0000256" key="1">
    <source>
        <dbReference type="SAM" id="MobiDB-lite"/>
    </source>
</evidence>
<dbReference type="AlphaFoldDB" id="A0A4S2MI54"/>
<feature type="domain" description="NWD NACHT-NTPase N-terminal" evidence="2">
    <location>
        <begin position="93"/>
        <end position="226"/>
    </location>
</feature>
<keyword evidence="4" id="KW-1185">Reference proteome</keyword>
<evidence type="ECO:0000313" key="4">
    <source>
        <dbReference type="Proteomes" id="UP000298138"/>
    </source>
</evidence>